<comment type="subunit">
    <text evidence="5">Homodimer.</text>
</comment>
<dbReference type="InterPro" id="IPR015421">
    <property type="entry name" value="PyrdxlP-dep_Trfase_major"/>
</dbReference>
<keyword evidence="1 5" id="KW-0032">Aminotransferase</keyword>
<proteinExistence type="inferred from homology"/>
<comment type="caution">
    <text evidence="6">The sequence shown here is derived from an EMBL/GenBank/DDBJ whole genome shotgun (WGS) entry which is preliminary data.</text>
</comment>
<dbReference type="InterPro" id="IPR005814">
    <property type="entry name" value="Aminotrans_3"/>
</dbReference>
<dbReference type="NCBIfam" id="TIGR00707">
    <property type="entry name" value="argD"/>
    <property type="match status" value="1"/>
</dbReference>
<feature type="modified residue" description="N6-(pyridoxal phosphate)lysine" evidence="5">
    <location>
        <position position="251"/>
    </location>
</feature>
<dbReference type="SUPFAM" id="SSF53383">
    <property type="entry name" value="PLP-dependent transferases"/>
    <property type="match status" value="1"/>
</dbReference>
<evidence type="ECO:0000256" key="2">
    <source>
        <dbReference type="ARBA" id="ARBA00022605"/>
    </source>
</evidence>
<feature type="binding site" evidence="5">
    <location>
        <begin position="105"/>
        <end position="106"/>
    </location>
    <ligand>
        <name>pyridoxal 5'-phosphate</name>
        <dbReference type="ChEBI" id="CHEBI:597326"/>
    </ligand>
</feature>
<organism evidence="6 7">
    <name type="scientific">Candidatus Merdivicinus excrementipullorum</name>
    <dbReference type="NCBI Taxonomy" id="2840867"/>
    <lineage>
        <taxon>Bacteria</taxon>
        <taxon>Bacillati</taxon>
        <taxon>Bacillota</taxon>
        <taxon>Clostridia</taxon>
        <taxon>Eubacteriales</taxon>
        <taxon>Oscillospiraceae</taxon>
        <taxon>Oscillospiraceae incertae sedis</taxon>
        <taxon>Candidatus Merdivicinus</taxon>
    </lineage>
</organism>
<evidence type="ECO:0000256" key="5">
    <source>
        <dbReference type="HAMAP-Rule" id="MF_01107"/>
    </source>
</evidence>
<keyword evidence="3 5" id="KW-0808">Transferase</keyword>
<feature type="binding site" evidence="5">
    <location>
        <begin position="222"/>
        <end position="225"/>
    </location>
    <ligand>
        <name>pyridoxal 5'-phosphate</name>
        <dbReference type="ChEBI" id="CHEBI:597326"/>
    </ligand>
</feature>
<name>A0A9D1K1V1_9FIRM</name>
<dbReference type="Gene3D" id="3.40.640.10">
    <property type="entry name" value="Type I PLP-dependent aspartate aminotransferase-like (Major domain)"/>
    <property type="match status" value="1"/>
</dbReference>
<dbReference type="AlphaFoldDB" id="A0A9D1K1V1"/>
<feature type="binding site" evidence="5">
    <location>
        <position position="279"/>
    </location>
    <ligand>
        <name>N(2)-acetyl-L-ornithine</name>
        <dbReference type="ChEBI" id="CHEBI:57805"/>
    </ligand>
</feature>
<dbReference type="EC" id="2.6.1.11" evidence="5"/>
<dbReference type="NCBIfam" id="NF002325">
    <property type="entry name" value="PRK01278.1"/>
    <property type="match status" value="1"/>
</dbReference>
<feature type="binding site" evidence="5">
    <location>
        <position position="280"/>
    </location>
    <ligand>
        <name>pyridoxal 5'-phosphate</name>
        <dbReference type="ChEBI" id="CHEBI:597326"/>
    </ligand>
</feature>
<keyword evidence="5" id="KW-0055">Arginine biosynthesis</keyword>
<evidence type="ECO:0000256" key="4">
    <source>
        <dbReference type="ARBA" id="ARBA00022898"/>
    </source>
</evidence>
<evidence type="ECO:0000313" key="7">
    <source>
        <dbReference type="Proteomes" id="UP000824002"/>
    </source>
</evidence>
<comment type="similarity">
    <text evidence="5">Belongs to the class-III pyridoxal-phosphate-dependent aminotransferase family. ArgD subfamily.</text>
</comment>
<comment type="miscellaneous">
    <text evidence="5">May also have succinyldiaminopimelate aminotransferase activity, thus carrying out the corresponding step in lysine biosynthesis.</text>
</comment>
<dbReference type="Gene3D" id="3.90.1150.10">
    <property type="entry name" value="Aspartate Aminotransferase, domain 1"/>
    <property type="match status" value="1"/>
</dbReference>
<dbReference type="FunFam" id="3.40.640.10:FF:000004">
    <property type="entry name" value="Acetylornithine aminotransferase"/>
    <property type="match status" value="1"/>
</dbReference>
<evidence type="ECO:0000256" key="1">
    <source>
        <dbReference type="ARBA" id="ARBA00022576"/>
    </source>
</evidence>
<accession>A0A9D1K1V1</accession>
<dbReference type="InterPro" id="IPR004636">
    <property type="entry name" value="AcOrn/SuccOrn_fam"/>
</dbReference>
<dbReference type="InterPro" id="IPR050103">
    <property type="entry name" value="Class-III_PLP-dep_AT"/>
</dbReference>
<dbReference type="HAMAP" id="MF_01107">
    <property type="entry name" value="ArgD_aminotrans_3"/>
    <property type="match status" value="1"/>
</dbReference>
<dbReference type="PANTHER" id="PTHR11986">
    <property type="entry name" value="AMINOTRANSFERASE CLASS III"/>
    <property type="match status" value="1"/>
</dbReference>
<dbReference type="CDD" id="cd00610">
    <property type="entry name" value="OAT_like"/>
    <property type="match status" value="1"/>
</dbReference>
<dbReference type="Proteomes" id="UP000824002">
    <property type="component" value="Unassembled WGS sequence"/>
</dbReference>
<keyword evidence="4 5" id="KW-0663">Pyridoxal phosphate</keyword>
<comment type="catalytic activity">
    <reaction evidence="5">
        <text>N(2)-acetyl-L-ornithine + 2-oxoglutarate = N-acetyl-L-glutamate 5-semialdehyde + L-glutamate</text>
        <dbReference type="Rhea" id="RHEA:18049"/>
        <dbReference type="ChEBI" id="CHEBI:16810"/>
        <dbReference type="ChEBI" id="CHEBI:29123"/>
        <dbReference type="ChEBI" id="CHEBI:29985"/>
        <dbReference type="ChEBI" id="CHEBI:57805"/>
        <dbReference type="EC" id="2.6.1.11"/>
    </reaction>
</comment>
<dbReference type="InterPro" id="IPR015424">
    <property type="entry name" value="PyrdxlP-dep_Trfase"/>
</dbReference>
<keyword evidence="2 5" id="KW-0028">Amino-acid biosynthesis</keyword>
<comment type="cofactor">
    <cofactor evidence="5">
        <name>pyridoxal 5'-phosphate</name>
        <dbReference type="ChEBI" id="CHEBI:597326"/>
    </cofactor>
    <text evidence="5">Binds 1 pyridoxal phosphate per subunit.</text>
</comment>
<dbReference type="PIRSF" id="PIRSF000521">
    <property type="entry name" value="Transaminase_4ab_Lys_Orn"/>
    <property type="match status" value="1"/>
</dbReference>
<dbReference type="InterPro" id="IPR015422">
    <property type="entry name" value="PyrdxlP-dep_Trfase_small"/>
</dbReference>
<feature type="binding site" evidence="5">
    <location>
        <position position="141"/>
    </location>
    <ligand>
        <name>N(2)-acetyl-L-ornithine</name>
        <dbReference type="ChEBI" id="CHEBI:57805"/>
    </ligand>
</feature>
<dbReference type="GO" id="GO:0006526">
    <property type="term" value="P:L-arginine biosynthetic process"/>
    <property type="evidence" value="ECO:0007669"/>
    <property type="project" value="UniProtKB-UniRule"/>
</dbReference>
<dbReference type="PANTHER" id="PTHR11986:SF79">
    <property type="entry name" value="ACETYLORNITHINE AMINOTRANSFERASE, MITOCHONDRIAL"/>
    <property type="match status" value="1"/>
</dbReference>
<comment type="pathway">
    <text evidence="5">Amino-acid biosynthesis; L-arginine biosynthesis; N(2)-acetyl-L-ornithine from L-glutamate: step 4/4.</text>
</comment>
<dbReference type="GO" id="GO:0003992">
    <property type="term" value="F:N2-acetyl-L-ornithine:2-oxoglutarate 5-aminotransferase activity"/>
    <property type="evidence" value="ECO:0007669"/>
    <property type="project" value="UniProtKB-UniRule"/>
</dbReference>
<dbReference type="Pfam" id="PF00202">
    <property type="entry name" value="Aminotran_3"/>
    <property type="match status" value="1"/>
</dbReference>
<protein>
    <recommendedName>
        <fullName evidence="5">Acetylornithine aminotransferase</fullName>
        <shortName evidence="5">ACOAT</shortName>
        <ecNumber evidence="5">2.6.1.11</ecNumber>
    </recommendedName>
</protein>
<gene>
    <name evidence="5" type="primary">argD</name>
    <name evidence="6" type="ORF">IAB51_11780</name>
</gene>
<reference evidence="6" key="1">
    <citation type="submission" date="2020-10" db="EMBL/GenBank/DDBJ databases">
        <authorList>
            <person name="Gilroy R."/>
        </authorList>
    </citation>
    <scope>NUCLEOTIDE SEQUENCE</scope>
    <source>
        <strain evidence="6">CHK199-13235</strain>
    </source>
</reference>
<evidence type="ECO:0000256" key="3">
    <source>
        <dbReference type="ARBA" id="ARBA00022679"/>
    </source>
</evidence>
<dbReference type="GO" id="GO:0042802">
    <property type="term" value="F:identical protein binding"/>
    <property type="evidence" value="ECO:0007669"/>
    <property type="project" value="TreeGrafter"/>
</dbReference>
<evidence type="ECO:0000313" key="6">
    <source>
        <dbReference type="EMBL" id="HIS77468.1"/>
    </source>
</evidence>
<dbReference type="GO" id="GO:0005737">
    <property type="term" value="C:cytoplasm"/>
    <property type="evidence" value="ECO:0007669"/>
    <property type="project" value="UniProtKB-SubCell"/>
</dbReference>
<dbReference type="PROSITE" id="PS00600">
    <property type="entry name" value="AA_TRANSFER_CLASS_3"/>
    <property type="match status" value="1"/>
</dbReference>
<comment type="subcellular location">
    <subcellularLocation>
        <location evidence="5">Cytoplasm</location>
    </subcellularLocation>
</comment>
<dbReference type="InterPro" id="IPR049704">
    <property type="entry name" value="Aminotrans_3_PPA_site"/>
</dbReference>
<dbReference type="GO" id="GO:0030170">
    <property type="term" value="F:pyridoxal phosphate binding"/>
    <property type="evidence" value="ECO:0007669"/>
    <property type="project" value="InterPro"/>
</dbReference>
<keyword evidence="5" id="KW-0963">Cytoplasm</keyword>
<feature type="binding site" evidence="5">
    <location>
        <position position="138"/>
    </location>
    <ligand>
        <name>pyridoxal 5'-phosphate</name>
        <dbReference type="ChEBI" id="CHEBI:597326"/>
    </ligand>
</feature>
<reference evidence="6" key="2">
    <citation type="journal article" date="2021" name="PeerJ">
        <title>Extensive microbial diversity within the chicken gut microbiome revealed by metagenomics and culture.</title>
        <authorList>
            <person name="Gilroy R."/>
            <person name="Ravi A."/>
            <person name="Getino M."/>
            <person name="Pursley I."/>
            <person name="Horton D.L."/>
            <person name="Alikhan N.F."/>
            <person name="Baker D."/>
            <person name="Gharbi K."/>
            <person name="Hall N."/>
            <person name="Watson M."/>
            <person name="Adriaenssens E.M."/>
            <person name="Foster-Nyarko E."/>
            <person name="Jarju S."/>
            <person name="Secka A."/>
            <person name="Antonio M."/>
            <person name="Oren A."/>
            <person name="Chaudhuri R.R."/>
            <person name="La Ragione R."/>
            <person name="Hildebrand F."/>
            <person name="Pallen M.J."/>
        </authorList>
    </citation>
    <scope>NUCLEOTIDE SEQUENCE</scope>
    <source>
        <strain evidence="6">CHK199-13235</strain>
    </source>
</reference>
<dbReference type="EMBL" id="DVJP01000077">
    <property type="protein sequence ID" value="HIS77468.1"/>
    <property type="molecule type" value="Genomic_DNA"/>
</dbReference>
<sequence length="389" mass="41968">MNFQKIKEQDKKNILNTYNRFDVCIESGKGAVCKDINGKKYIDFTSGIGVNSLGFCHPEWVKAVSEQAGKLAHISNLYYTLPDNELAKTLCEQTGYGAVFFGNSGAEANEGAIKTARKYSFDKYGKGRDQIVTLQNSFHGRTVTTLAATGQDTFHQYFGPFTEGFRYAEPNMEAVEAAVDGSVCAVMLEFIQGEGGVVPLDEKFVKALFAFCKERDILVIADEVQTGVGRTGKFLASEHYGVRPDITTLAKGLGGGLPIGAVLVEERLKGVMGYSSHGSTFGGNPIACAGANVVLRNVCNERFLRDVAAKGEKLKACLSVCGDVAAVTGKGLMLGIQLKKQKAGDVAQKCLDKGLLVLTAKEKVRLLPPLTITDDEIKQGLQILWDVLA</sequence>